<dbReference type="InterPro" id="IPR036864">
    <property type="entry name" value="Zn2-C6_fun-type_DNA-bd_sf"/>
</dbReference>
<dbReference type="PANTHER" id="PTHR36206">
    <property type="entry name" value="ASPERCRYPTIN BIOSYNTHESIS CLUSTER-SPECIFIC TRANSCRIPTION REGULATOR ATNN-RELATED"/>
    <property type="match status" value="1"/>
</dbReference>
<dbReference type="GO" id="GO:0008270">
    <property type="term" value="F:zinc ion binding"/>
    <property type="evidence" value="ECO:0007669"/>
    <property type="project" value="InterPro"/>
</dbReference>
<dbReference type="CDD" id="cd00067">
    <property type="entry name" value="GAL4"/>
    <property type="match status" value="1"/>
</dbReference>
<evidence type="ECO:0000256" key="4">
    <source>
        <dbReference type="ARBA" id="ARBA00023125"/>
    </source>
</evidence>
<dbReference type="Pfam" id="PF00172">
    <property type="entry name" value="Zn_clus"/>
    <property type="match status" value="1"/>
</dbReference>
<keyword evidence="6" id="KW-0539">Nucleus</keyword>
<dbReference type="InterPro" id="IPR052360">
    <property type="entry name" value="Transcr_Regulatory_Proteins"/>
</dbReference>
<accession>A0A0C3H8G8</accession>
<dbReference type="HOGENOM" id="CLU_011409_2_2_1"/>
<dbReference type="GO" id="GO:0000981">
    <property type="term" value="F:DNA-binding transcription factor activity, RNA polymerase II-specific"/>
    <property type="evidence" value="ECO:0007669"/>
    <property type="project" value="InterPro"/>
</dbReference>
<evidence type="ECO:0000313" key="9">
    <source>
        <dbReference type="Proteomes" id="UP000054321"/>
    </source>
</evidence>
<reference evidence="9" key="2">
    <citation type="submission" date="2015-01" db="EMBL/GenBank/DDBJ databases">
        <title>Evolutionary Origins and Diversification of the Mycorrhizal Mutualists.</title>
        <authorList>
            <consortium name="DOE Joint Genome Institute"/>
            <consortium name="Mycorrhizal Genomics Consortium"/>
            <person name="Kohler A."/>
            <person name="Kuo A."/>
            <person name="Nagy L.G."/>
            <person name="Floudas D."/>
            <person name="Copeland A."/>
            <person name="Barry K.W."/>
            <person name="Cichocki N."/>
            <person name="Veneault-Fourrey C."/>
            <person name="LaButti K."/>
            <person name="Lindquist E.A."/>
            <person name="Lipzen A."/>
            <person name="Lundell T."/>
            <person name="Morin E."/>
            <person name="Murat C."/>
            <person name="Riley R."/>
            <person name="Ohm R."/>
            <person name="Sun H."/>
            <person name="Tunlid A."/>
            <person name="Henrissat B."/>
            <person name="Grigoriev I.V."/>
            <person name="Hibbett D.S."/>
            <person name="Martin F."/>
        </authorList>
    </citation>
    <scope>NUCLEOTIDE SEQUENCE [LARGE SCALE GENOMIC DNA]</scope>
    <source>
        <strain evidence="9">Zn</strain>
    </source>
</reference>
<evidence type="ECO:0000256" key="2">
    <source>
        <dbReference type="ARBA" id="ARBA00022833"/>
    </source>
</evidence>
<dbReference type="PANTHER" id="PTHR36206:SF4">
    <property type="entry name" value="HYPOTHETICAL CONSERVED PROTEIN (EUROFUNG)-RELATED"/>
    <property type="match status" value="1"/>
</dbReference>
<evidence type="ECO:0000259" key="7">
    <source>
        <dbReference type="PROSITE" id="PS50048"/>
    </source>
</evidence>
<keyword evidence="5" id="KW-0804">Transcription</keyword>
<dbReference type="STRING" id="913774.A0A0C3H8G8"/>
<dbReference type="PROSITE" id="PS00463">
    <property type="entry name" value="ZN2_CY6_FUNGAL_1"/>
    <property type="match status" value="1"/>
</dbReference>
<gene>
    <name evidence="8" type="ORF">OIDMADRAFT_74156</name>
</gene>
<dbReference type="SUPFAM" id="SSF57701">
    <property type="entry name" value="Zn2/Cys6 DNA-binding domain"/>
    <property type="match status" value="1"/>
</dbReference>
<reference evidence="8 9" key="1">
    <citation type="submission" date="2014-04" db="EMBL/GenBank/DDBJ databases">
        <authorList>
            <consortium name="DOE Joint Genome Institute"/>
            <person name="Kuo A."/>
            <person name="Martino E."/>
            <person name="Perotto S."/>
            <person name="Kohler A."/>
            <person name="Nagy L.G."/>
            <person name="Floudas D."/>
            <person name="Copeland A."/>
            <person name="Barry K.W."/>
            <person name="Cichocki N."/>
            <person name="Veneault-Fourrey C."/>
            <person name="LaButti K."/>
            <person name="Lindquist E.A."/>
            <person name="Lipzen A."/>
            <person name="Lundell T."/>
            <person name="Morin E."/>
            <person name="Murat C."/>
            <person name="Sun H."/>
            <person name="Tunlid A."/>
            <person name="Henrissat B."/>
            <person name="Grigoriev I.V."/>
            <person name="Hibbett D.S."/>
            <person name="Martin F."/>
            <person name="Nordberg H.P."/>
            <person name="Cantor M.N."/>
            <person name="Hua S.X."/>
        </authorList>
    </citation>
    <scope>NUCLEOTIDE SEQUENCE [LARGE SCALE GENOMIC DNA]</scope>
    <source>
        <strain evidence="8 9">Zn</strain>
    </source>
</reference>
<dbReference type="Pfam" id="PF11951">
    <property type="entry name" value="Fungal_trans_2"/>
    <property type="match status" value="1"/>
</dbReference>
<keyword evidence="3" id="KW-0805">Transcription regulation</keyword>
<evidence type="ECO:0000256" key="3">
    <source>
        <dbReference type="ARBA" id="ARBA00023015"/>
    </source>
</evidence>
<dbReference type="PROSITE" id="PS50048">
    <property type="entry name" value="ZN2_CY6_FUNGAL_2"/>
    <property type="match status" value="1"/>
</dbReference>
<evidence type="ECO:0000256" key="6">
    <source>
        <dbReference type="ARBA" id="ARBA00023242"/>
    </source>
</evidence>
<proteinExistence type="predicted"/>
<keyword evidence="9" id="KW-1185">Reference proteome</keyword>
<evidence type="ECO:0000313" key="8">
    <source>
        <dbReference type="EMBL" id="KIM98651.1"/>
    </source>
</evidence>
<dbReference type="Gene3D" id="4.10.240.10">
    <property type="entry name" value="Zn(2)-C6 fungal-type DNA-binding domain"/>
    <property type="match status" value="1"/>
</dbReference>
<dbReference type="AlphaFoldDB" id="A0A0C3H8G8"/>
<keyword evidence="2" id="KW-0862">Zinc</keyword>
<feature type="non-terminal residue" evidence="8">
    <location>
        <position position="458"/>
    </location>
</feature>
<protein>
    <recommendedName>
        <fullName evidence="7">Zn(2)-C6 fungal-type domain-containing protein</fullName>
    </recommendedName>
</protein>
<keyword evidence="1" id="KW-0479">Metal-binding</keyword>
<evidence type="ECO:0000256" key="5">
    <source>
        <dbReference type="ARBA" id="ARBA00023163"/>
    </source>
</evidence>
<feature type="non-terminal residue" evidence="8">
    <location>
        <position position="1"/>
    </location>
</feature>
<dbReference type="GO" id="GO:0003677">
    <property type="term" value="F:DNA binding"/>
    <property type="evidence" value="ECO:0007669"/>
    <property type="project" value="UniProtKB-KW"/>
</dbReference>
<dbReference type="Proteomes" id="UP000054321">
    <property type="component" value="Unassembled WGS sequence"/>
</dbReference>
<dbReference type="InterPro" id="IPR001138">
    <property type="entry name" value="Zn2Cys6_DnaBD"/>
</dbReference>
<evidence type="ECO:0000256" key="1">
    <source>
        <dbReference type="ARBA" id="ARBA00022723"/>
    </source>
</evidence>
<feature type="domain" description="Zn(2)-C6 fungal-type" evidence="7">
    <location>
        <begin position="12"/>
        <end position="40"/>
    </location>
</feature>
<dbReference type="InterPro" id="IPR021858">
    <property type="entry name" value="Fun_TF"/>
</dbReference>
<dbReference type="EMBL" id="KN832880">
    <property type="protein sequence ID" value="KIM98651.1"/>
    <property type="molecule type" value="Genomic_DNA"/>
</dbReference>
<organism evidence="8 9">
    <name type="scientific">Oidiodendron maius (strain Zn)</name>
    <dbReference type="NCBI Taxonomy" id="913774"/>
    <lineage>
        <taxon>Eukaryota</taxon>
        <taxon>Fungi</taxon>
        <taxon>Dikarya</taxon>
        <taxon>Ascomycota</taxon>
        <taxon>Pezizomycotina</taxon>
        <taxon>Leotiomycetes</taxon>
        <taxon>Leotiomycetes incertae sedis</taxon>
        <taxon>Myxotrichaceae</taxon>
        <taxon>Oidiodendron</taxon>
    </lineage>
</organism>
<sequence length="458" mass="51875">RVRAYKPKVKTGCITCRIRRVKCDEEKPNCRRCTSTGRKCDGYLTPASSLNNSSPLQKISHSPDPQPLESKLEGRYFDFFCKRTVVIFSGIFDPTVWTRLIVQATHHEPAIRHAAIALGALHESSEVGSRAEPSIFAMEQYGKAIRYLVKPIREKQKQAADVALMTCVLFVCFEMMRGSYGTAISHIDSGVKIISELQPSNKPTETWSVSTIPYAEPSVLHPIFIRLDRQVSEIASGRKRVLLDQILEDKAAGYHEDIPLVFSSLEQARNSLEHIRTFEMRFVRSATSQPSFSDPVKRSLMLDISRSLSFIHLQKWSTAFNSFIQNTTDFDVASQEAIHVLKMHRLVMGIAMVVDGERSYADPTIWDQNKPQFESIISHATSVYELYIRSCEKEGRKRTIFYLDSGINYPLFFVAAACRDGAIRWKAIELLKAMNRQEGLSNSLLSAKIVEHMASIEE</sequence>
<keyword evidence="4" id="KW-0238">DNA-binding</keyword>
<dbReference type="InParanoid" id="A0A0C3H8G8"/>
<name>A0A0C3H8G8_OIDMZ</name>
<dbReference type="OrthoDB" id="2593732at2759"/>
<dbReference type="SMART" id="SM00066">
    <property type="entry name" value="GAL4"/>
    <property type="match status" value="1"/>
</dbReference>